<protein>
    <submittedName>
        <fullName evidence="2">Uncharacterized protein</fullName>
    </submittedName>
</protein>
<feature type="region of interest" description="Disordered" evidence="1">
    <location>
        <begin position="127"/>
        <end position="162"/>
    </location>
</feature>
<dbReference type="EMBL" id="NCKW01000259">
    <property type="protein sequence ID" value="POM80855.1"/>
    <property type="molecule type" value="Genomic_DNA"/>
</dbReference>
<proteinExistence type="predicted"/>
<reference evidence="2 3" key="1">
    <citation type="journal article" date="2017" name="Genome Biol. Evol.">
        <title>Phytophthora megakarya and P. palmivora, closely related causal agents of cacao black pod rot, underwent increases in genome sizes and gene numbers by different mechanisms.</title>
        <authorList>
            <person name="Ali S.S."/>
            <person name="Shao J."/>
            <person name="Lary D.J."/>
            <person name="Kronmiller B."/>
            <person name="Shen D."/>
            <person name="Strem M.D."/>
            <person name="Amoako-Attah I."/>
            <person name="Akrofi A.Y."/>
            <person name="Begoude B.A."/>
            <person name="Ten Hoopen G.M."/>
            <person name="Coulibaly K."/>
            <person name="Kebe B.I."/>
            <person name="Melnick R.L."/>
            <person name="Guiltinan M.J."/>
            <person name="Tyler B.M."/>
            <person name="Meinhardt L.W."/>
            <person name="Bailey B.A."/>
        </authorList>
    </citation>
    <scope>NUCLEOTIDE SEQUENCE [LARGE SCALE GENOMIC DNA]</scope>
    <source>
        <strain evidence="3">sbr112.9</strain>
    </source>
</reference>
<gene>
    <name evidence="2" type="ORF">PHPALM_1257</name>
</gene>
<feature type="compositionally biased region" description="Basic residues" evidence="1">
    <location>
        <begin position="144"/>
        <end position="157"/>
    </location>
</feature>
<evidence type="ECO:0000313" key="3">
    <source>
        <dbReference type="Proteomes" id="UP000237271"/>
    </source>
</evidence>
<evidence type="ECO:0000313" key="2">
    <source>
        <dbReference type="EMBL" id="POM80855.1"/>
    </source>
</evidence>
<dbReference type="OrthoDB" id="168452at2759"/>
<name>A0A2P4YSQ8_9STRA</name>
<dbReference type="Proteomes" id="UP000237271">
    <property type="component" value="Unassembled WGS sequence"/>
</dbReference>
<dbReference type="AlphaFoldDB" id="A0A2P4YSQ8"/>
<feature type="region of interest" description="Disordered" evidence="1">
    <location>
        <begin position="306"/>
        <end position="346"/>
    </location>
</feature>
<organism evidence="2 3">
    <name type="scientific">Phytophthora palmivora</name>
    <dbReference type="NCBI Taxonomy" id="4796"/>
    <lineage>
        <taxon>Eukaryota</taxon>
        <taxon>Sar</taxon>
        <taxon>Stramenopiles</taxon>
        <taxon>Oomycota</taxon>
        <taxon>Peronosporomycetes</taxon>
        <taxon>Peronosporales</taxon>
        <taxon>Peronosporaceae</taxon>
        <taxon>Phytophthora</taxon>
    </lineage>
</organism>
<feature type="compositionally biased region" description="Basic and acidic residues" evidence="1">
    <location>
        <begin position="380"/>
        <end position="395"/>
    </location>
</feature>
<sequence length="395" mass="43782">MKITKRHLNEEKLAIVNRLLQKQLTLLPLSAKLQNLVLQLSNYQLKEPLRAPTWPEGNRSSNEVVQDLLTCIAVNENAVSADYNNFLHYLPVELVTKTPLSSVVGAQRLVFFRYFIDIIATERMKVQSNSSKSPPALSDEPPAKRKSQSGKRRKSSKRTSVGVVATPQGDVKVVTSILAAHGSLPITSEAGGANNETSPENELFEPPDHVGDECEKPVSQLQLQLELAINQFRQTLPSFDSDTLNPETRATYLAAMACHQSVLLMLENNIDVDSAMSDKLKHFIEALQAIQIKTSAKEIPAELLGAETEDNQLLDPPRFPPPYPESEEGDEERESGSVKTDFPPPYAITTPSYWTFNPSIPEPQSSIAKLASKSPNCKSAELRSRFMPKESPVRK</sequence>
<feature type="region of interest" description="Disordered" evidence="1">
    <location>
        <begin position="187"/>
        <end position="209"/>
    </location>
</feature>
<keyword evidence="3" id="KW-1185">Reference proteome</keyword>
<evidence type="ECO:0000256" key="1">
    <source>
        <dbReference type="SAM" id="MobiDB-lite"/>
    </source>
</evidence>
<accession>A0A2P4YSQ8</accession>
<feature type="region of interest" description="Disordered" evidence="1">
    <location>
        <begin position="371"/>
        <end position="395"/>
    </location>
</feature>
<comment type="caution">
    <text evidence="2">The sequence shown here is derived from an EMBL/GenBank/DDBJ whole genome shotgun (WGS) entry which is preliminary data.</text>
</comment>